<proteinExistence type="predicted"/>
<evidence type="ECO:0000313" key="1">
    <source>
        <dbReference type="EMBL" id="THC89551.1"/>
    </source>
</evidence>
<keyword evidence="2" id="KW-1185">Reference proteome</keyword>
<dbReference type="AlphaFoldDB" id="A0A4S3J9C3"/>
<dbReference type="VEuPathDB" id="FungiDB:EYZ11_011006"/>
<name>A0A4S3J9C3_9EURO</name>
<organism evidence="1 2">
    <name type="scientific">Aspergillus tanneri</name>
    <dbReference type="NCBI Taxonomy" id="1220188"/>
    <lineage>
        <taxon>Eukaryota</taxon>
        <taxon>Fungi</taxon>
        <taxon>Dikarya</taxon>
        <taxon>Ascomycota</taxon>
        <taxon>Pezizomycotina</taxon>
        <taxon>Eurotiomycetes</taxon>
        <taxon>Eurotiomycetidae</taxon>
        <taxon>Eurotiales</taxon>
        <taxon>Aspergillaceae</taxon>
        <taxon>Aspergillus</taxon>
        <taxon>Aspergillus subgen. Circumdati</taxon>
    </lineage>
</organism>
<reference evidence="1 2" key="1">
    <citation type="submission" date="2019-03" db="EMBL/GenBank/DDBJ databases">
        <title>The genome sequence of a newly discovered highly antifungal drug resistant Aspergillus species, Aspergillus tanneri NIH 1004.</title>
        <authorList>
            <person name="Mounaud S."/>
            <person name="Singh I."/>
            <person name="Joardar V."/>
            <person name="Pakala S."/>
            <person name="Pakala S."/>
            <person name="Venepally P."/>
            <person name="Hoover J."/>
            <person name="Nierman W."/>
            <person name="Chung J."/>
            <person name="Losada L."/>
        </authorList>
    </citation>
    <scope>NUCLEOTIDE SEQUENCE [LARGE SCALE GENOMIC DNA]</scope>
    <source>
        <strain evidence="1 2">NIH1004</strain>
    </source>
</reference>
<protein>
    <submittedName>
        <fullName evidence="1">Uncharacterized protein</fullName>
    </submittedName>
</protein>
<sequence length="66" mass="7523">MSTKLITDRWESLSSPEMQSSIVHCRSETRISFIVPDEALRKDNKLLEVCFQAQFVGMDEVADSLC</sequence>
<evidence type="ECO:0000313" key="2">
    <source>
        <dbReference type="Proteomes" id="UP000308092"/>
    </source>
</evidence>
<accession>A0A4S3J9C3</accession>
<dbReference type="EMBL" id="SOSA01000638">
    <property type="protein sequence ID" value="THC89551.1"/>
    <property type="molecule type" value="Genomic_DNA"/>
</dbReference>
<gene>
    <name evidence="1" type="ORF">EYZ11_011006</name>
</gene>
<dbReference type="Proteomes" id="UP000308092">
    <property type="component" value="Unassembled WGS sequence"/>
</dbReference>
<comment type="caution">
    <text evidence="1">The sequence shown here is derived from an EMBL/GenBank/DDBJ whole genome shotgun (WGS) entry which is preliminary data.</text>
</comment>